<evidence type="ECO:0000313" key="3">
    <source>
        <dbReference type="Proteomes" id="UP001374535"/>
    </source>
</evidence>
<keyword evidence="3" id="KW-1185">Reference proteome</keyword>
<name>A0AAQ3NRU8_VIGMU</name>
<dbReference type="PANTHER" id="PTHR31900:SF34">
    <property type="entry name" value="EMB|CAB62440.1-RELATED"/>
    <property type="match status" value="1"/>
</dbReference>
<dbReference type="AlphaFoldDB" id="A0AAQ3NRU8"/>
<dbReference type="Proteomes" id="UP001374535">
    <property type="component" value="Chromosome 4"/>
</dbReference>
<sequence>MQTLIQTAVSGSGRVQILNLNCDFGIVIPMFSFKTLVSLKLEYIFVEHISFFDLPLLKILHLKHVSPIEDDLSQLLSGCPNLEELNVKDLGCETTEKFIKLPKLVRVRIDEPFLPLEIFKDVEVLKFDWVMPIFPFPPNLNFDFHNLVQLQLIVDLDWLVVLKTLNHCPKFQTLVISMEKV</sequence>
<dbReference type="InterPro" id="IPR032675">
    <property type="entry name" value="LRR_dom_sf"/>
</dbReference>
<accession>A0AAQ3NRU8</accession>
<dbReference type="InterPro" id="IPR055411">
    <property type="entry name" value="LRR_FXL15/At3g58940/PEG3-like"/>
</dbReference>
<dbReference type="InterPro" id="IPR050232">
    <property type="entry name" value="FBL13/AtMIF1-like"/>
</dbReference>
<dbReference type="Pfam" id="PF24758">
    <property type="entry name" value="LRR_At5g56370"/>
    <property type="match status" value="1"/>
</dbReference>
<feature type="domain" description="F-box/LRR-repeat protein 15/At3g58940/PEG3-like LRR" evidence="1">
    <location>
        <begin position="29"/>
        <end position="89"/>
    </location>
</feature>
<proteinExistence type="predicted"/>
<dbReference type="EMBL" id="CP144697">
    <property type="protein sequence ID" value="WVZ13992.1"/>
    <property type="molecule type" value="Genomic_DNA"/>
</dbReference>
<reference evidence="2 3" key="1">
    <citation type="journal article" date="2023" name="Life. Sci Alliance">
        <title>Evolutionary insights into 3D genome organization and epigenetic landscape of Vigna mungo.</title>
        <authorList>
            <person name="Junaid A."/>
            <person name="Singh B."/>
            <person name="Bhatia S."/>
        </authorList>
    </citation>
    <scope>NUCLEOTIDE SEQUENCE [LARGE SCALE GENOMIC DNA]</scope>
    <source>
        <strain evidence="2">Urdbean</strain>
    </source>
</reference>
<dbReference type="Gene3D" id="3.80.10.10">
    <property type="entry name" value="Ribonuclease Inhibitor"/>
    <property type="match status" value="1"/>
</dbReference>
<evidence type="ECO:0000313" key="2">
    <source>
        <dbReference type="EMBL" id="WVZ13992.1"/>
    </source>
</evidence>
<dbReference type="SUPFAM" id="SSF52058">
    <property type="entry name" value="L domain-like"/>
    <property type="match status" value="1"/>
</dbReference>
<organism evidence="2 3">
    <name type="scientific">Vigna mungo</name>
    <name type="common">Black gram</name>
    <name type="synonym">Phaseolus mungo</name>
    <dbReference type="NCBI Taxonomy" id="3915"/>
    <lineage>
        <taxon>Eukaryota</taxon>
        <taxon>Viridiplantae</taxon>
        <taxon>Streptophyta</taxon>
        <taxon>Embryophyta</taxon>
        <taxon>Tracheophyta</taxon>
        <taxon>Spermatophyta</taxon>
        <taxon>Magnoliopsida</taxon>
        <taxon>eudicotyledons</taxon>
        <taxon>Gunneridae</taxon>
        <taxon>Pentapetalae</taxon>
        <taxon>rosids</taxon>
        <taxon>fabids</taxon>
        <taxon>Fabales</taxon>
        <taxon>Fabaceae</taxon>
        <taxon>Papilionoideae</taxon>
        <taxon>50 kb inversion clade</taxon>
        <taxon>NPAAA clade</taxon>
        <taxon>indigoferoid/millettioid clade</taxon>
        <taxon>Phaseoleae</taxon>
        <taxon>Vigna</taxon>
    </lineage>
</organism>
<evidence type="ECO:0000259" key="1">
    <source>
        <dbReference type="Pfam" id="PF24758"/>
    </source>
</evidence>
<gene>
    <name evidence="2" type="ORF">V8G54_011558</name>
</gene>
<protein>
    <recommendedName>
        <fullName evidence="1">F-box/LRR-repeat protein 15/At3g58940/PEG3-like LRR domain-containing protein</fullName>
    </recommendedName>
</protein>
<dbReference type="PANTHER" id="PTHR31900">
    <property type="entry name" value="F-BOX/RNI SUPERFAMILY PROTEIN-RELATED"/>
    <property type="match status" value="1"/>
</dbReference>